<dbReference type="Pfam" id="PF01209">
    <property type="entry name" value="Ubie_methyltran"/>
    <property type="match status" value="1"/>
</dbReference>
<sequence>MTPAGTPPPAPPAPHHAERLCGEELSAAFDHAARGYDRLVAVNPGYHAQLRRSARRLRLPGAGAKLRLLDLGCGTGASTAALLRAAPLAAITAVDASAGMLARARARGWPPNVRFVHAPVERIAEAADGGRYDAAFAAYLFRNLRDPDAVLAAVRDLLRPGGRLAVHEYTLSGRPSARLVWQLVHRAVVLPLGTLMGDRALYRHLGNSVARFDTVDAFAARMRRAGFDRVRTAPMPGWQTGIVHTVVGRAPGGAEHRRARGGTPG</sequence>
<dbReference type="GO" id="GO:0032259">
    <property type="term" value="P:methylation"/>
    <property type="evidence" value="ECO:0007669"/>
    <property type="project" value="UniProtKB-KW"/>
</dbReference>
<dbReference type="GO" id="GO:0008168">
    <property type="term" value="F:methyltransferase activity"/>
    <property type="evidence" value="ECO:0007669"/>
    <property type="project" value="UniProtKB-KW"/>
</dbReference>
<protein>
    <submittedName>
        <fullName evidence="1">Methyltransferase</fullName>
    </submittedName>
</protein>
<organism evidence="1 2">
    <name type="scientific">Streptomyces hygroscopicus</name>
    <dbReference type="NCBI Taxonomy" id="1912"/>
    <lineage>
        <taxon>Bacteria</taxon>
        <taxon>Bacillati</taxon>
        <taxon>Actinomycetota</taxon>
        <taxon>Actinomycetes</taxon>
        <taxon>Kitasatosporales</taxon>
        <taxon>Streptomycetaceae</taxon>
        <taxon>Streptomyces</taxon>
        <taxon>Streptomyces violaceusniger group</taxon>
    </lineage>
</organism>
<dbReference type="InterPro" id="IPR029063">
    <property type="entry name" value="SAM-dependent_MTases_sf"/>
</dbReference>
<name>A0ABQ3UDK9_STRHY</name>
<dbReference type="RefSeq" id="WP_079145383.1">
    <property type="nucleotide sequence ID" value="NZ_BNEK01000005.1"/>
</dbReference>
<dbReference type="Proteomes" id="UP001054854">
    <property type="component" value="Unassembled WGS sequence"/>
</dbReference>
<evidence type="ECO:0000313" key="2">
    <source>
        <dbReference type="Proteomes" id="UP001054854"/>
    </source>
</evidence>
<keyword evidence="2" id="KW-1185">Reference proteome</keyword>
<proteinExistence type="predicted"/>
<keyword evidence="1" id="KW-0808">Transferase</keyword>
<comment type="caution">
    <text evidence="1">The sequence shown here is derived from an EMBL/GenBank/DDBJ whole genome shotgun (WGS) entry which is preliminary data.</text>
</comment>
<keyword evidence="1" id="KW-0489">Methyltransferase</keyword>
<dbReference type="PANTHER" id="PTHR43861:SF1">
    <property type="entry name" value="TRANS-ACONITATE 2-METHYLTRANSFERASE"/>
    <property type="match status" value="1"/>
</dbReference>
<evidence type="ECO:0000313" key="1">
    <source>
        <dbReference type="EMBL" id="GHJ33685.1"/>
    </source>
</evidence>
<dbReference type="CDD" id="cd02440">
    <property type="entry name" value="AdoMet_MTases"/>
    <property type="match status" value="1"/>
</dbReference>
<reference evidence="1" key="1">
    <citation type="submission" date="2024-05" db="EMBL/GenBank/DDBJ databases">
        <title>Whole genome shotgun sequence of Streptomyces hygroscopicus NBRC 113678.</title>
        <authorList>
            <person name="Komaki H."/>
            <person name="Tamura T."/>
        </authorList>
    </citation>
    <scope>NUCLEOTIDE SEQUENCE</scope>
    <source>
        <strain evidence="1">N11-34</strain>
    </source>
</reference>
<accession>A0ABQ3UDK9</accession>
<gene>
    <name evidence="1" type="ORF">TPA0910_81180</name>
</gene>
<dbReference type="PANTHER" id="PTHR43861">
    <property type="entry name" value="TRANS-ACONITATE 2-METHYLTRANSFERASE-RELATED"/>
    <property type="match status" value="1"/>
</dbReference>
<dbReference type="SUPFAM" id="SSF53335">
    <property type="entry name" value="S-adenosyl-L-methionine-dependent methyltransferases"/>
    <property type="match status" value="1"/>
</dbReference>
<dbReference type="EMBL" id="BNEK01000005">
    <property type="protein sequence ID" value="GHJ33685.1"/>
    <property type="molecule type" value="Genomic_DNA"/>
</dbReference>
<dbReference type="Gene3D" id="3.40.50.150">
    <property type="entry name" value="Vaccinia Virus protein VP39"/>
    <property type="match status" value="1"/>
</dbReference>